<proteinExistence type="predicted"/>
<dbReference type="KEGG" id="kfa:Q73A0000_10230"/>
<keyword evidence="4" id="KW-1185">Reference proteome</keyword>
<evidence type="ECO:0000313" key="3">
    <source>
        <dbReference type="EMBL" id="QOW10721.1"/>
    </source>
</evidence>
<evidence type="ECO:0000256" key="2">
    <source>
        <dbReference type="SAM" id="SignalP"/>
    </source>
</evidence>
<gene>
    <name evidence="3" type="ORF">Q73A0000_10230</name>
</gene>
<name>A0A7M2Y9A6_9FLAO</name>
<dbReference type="Proteomes" id="UP000594195">
    <property type="component" value="Chromosome"/>
</dbReference>
<feature type="signal peptide" evidence="2">
    <location>
        <begin position="1"/>
        <end position="18"/>
    </location>
</feature>
<reference evidence="3 4" key="1">
    <citation type="submission" date="2019-05" db="EMBL/GenBank/DDBJ databases">
        <title>Chryseobacterium sp. isolated from King George Island, maritime Antarctica.</title>
        <authorList>
            <person name="Peng X."/>
        </authorList>
    </citation>
    <scope>NUCLEOTIDE SEQUENCE [LARGE SCALE GENOMIC DNA]</scope>
    <source>
        <strain evidence="3 4">7-3A</strain>
    </source>
</reference>
<accession>A0A7M2Y9A6</accession>
<feature type="compositionally biased region" description="Low complexity" evidence="1">
    <location>
        <begin position="227"/>
        <end position="248"/>
    </location>
</feature>
<dbReference type="EMBL" id="CP040442">
    <property type="protein sequence ID" value="QOW10721.1"/>
    <property type="molecule type" value="Genomic_DNA"/>
</dbReference>
<organism evidence="3 4">
    <name type="scientific">Kaistella flava</name>
    <name type="common">ex Peng et al. 2021</name>
    <dbReference type="NCBI Taxonomy" id="2038776"/>
    <lineage>
        <taxon>Bacteria</taxon>
        <taxon>Pseudomonadati</taxon>
        <taxon>Bacteroidota</taxon>
        <taxon>Flavobacteriia</taxon>
        <taxon>Flavobacteriales</taxon>
        <taxon>Weeksellaceae</taxon>
        <taxon>Chryseobacterium group</taxon>
        <taxon>Kaistella</taxon>
    </lineage>
</organism>
<feature type="chain" id="PRO_5032781062" evidence="2">
    <location>
        <begin position="19"/>
        <end position="324"/>
    </location>
</feature>
<dbReference type="AlphaFoldDB" id="A0A7M2Y9A6"/>
<feature type="compositionally biased region" description="Polar residues" evidence="1">
    <location>
        <begin position="282"/>
        <end position="304"/>
    </location>
</feature>
<evidence type="ECO:0000313" key="4">
    <source>
        <dbReference type="Proteomes" id="UP000594195"/>
    </source>
</evidence>
<dbReference type="RefSeq" id="WP_193810886.1">
    <property type="nucleotide sequence ID" value="NZ_CP040442.1"/>
</dbReference>
<feature type="compositionally biased region" description="Low complexity" evidence="1">
    <location>
        <begin position="305"/>
        <end position="316"/>
    </location>
</feature>
<feature type="compositionally biased region" description="Polar residues" evidence="1">
    <location>
        <begin position="204"/>
        <end position="226"/>
    </location>
</feature>
<sequence>MKKILLGLSVFLMTLVSAQNYPDSYPNNNGSGVSNYGDNDDEFYFPDDYYYQYPADYYTSDLYKDYYNDYRKSIYDVNWNQFFAAHRLSPYQVRQIMMLNDRYPTYASWNSYYQYNPDRWYYDRFYAIQRILGPSIFLVFQNNYYHGYSPVVYYQNYNRRHYARNVYVVPRYRNININVYRVNKVQYHQSNPRQNIGFQPVRRSGQTANSNGTRDNGFRNNGVNPGNSSRNNSIRPENNNSGNNGVRNQMGNTRNNNVRSESQPRVNNGGLRNNTESRQESPRNSTPTRRMESNSGNRGHQNMESRTPSSSSSSRNSGHRFTAR</sequence>
<keyword evidence="2" id="KW-0732">Signal</keyword>
<protein>
    <submittedName>
        <fullName evidence="3">Uncharacterized protein</fullName>
    </submittedName>
</protein>
<feature type="region of interest" description="Disordered" evidence="1">
    <location>
        <begin position="191"/>
        <end position="324"/>
    </location>
</feature>
<feature type="compositionally biased region" description="Polar residues" evidence="1">
    <location>
        <begin position="249"/>
        <end position="274"/>
    </location>
</feature>
<evidence type="ECO:0000256" key="1">
    <source>
        <dbReference type="SAM" id="MobiDB-lite"/>
    </source>
</evidence>